<proteinExistence type="predicted"/>
<dbReference type="AlphaFoldDB" id="A0A6N2N9G5"/>
<dbReference type="EMBL" id="CAADRP010002218">
    <property type="protein sequence ID" value="VFU63663.1"/>
    <property type="molecule type" value="Genomic_DNA"/>
</dbReference>
<sequence length="98" mass="10679">MVESMCNLESKASVVQTTVRSLGTQMSIVIQLLEAPRKTILLATTLSIGSIFMNTGGGSFEKVRLSPQAKLLFGMGLNGLVGEEWALHRRIRQPGFDD</sequence>
<organism evidence="1">
    <name type="scientific">Salix viminalis</name>
    <name type="common">Common osier</name>
    <name type="synonym">Basket willow</name>
    <dbReference type="NCBI Taxonomy" id="40686"/>
    <lineage>
        <taxon>Eukaryota</taxon>
        <taxon>Viridiplantae</taxon>
        <taxon>Streptophyta</taxon>
        <taxon>Embryophyta</taxon>
        <taxon>Tracheophyta</taxon>
        <taxon>Spermatophyta</taxon>
        <taxon>Magnoliopsida</taxon>
        <taxon>eudicotyledons</taxon>
        <taxon>Gunneridae</taxon>
        <taxon>Pentapetalae</taxon>
        <taxon>rosids</taxon>
        <taxon>fabids</taxon>
        <taxon>Malpighiales</taxon>
        <taxon>Salicaceae</taxon>
        <taxon>Saliceae</taxon>
        <taxon>Salix</taxon>
    </lineage>
</organism>
<name>A0A6N2N9G5_SALVM</name>
<evidence type="ECO:0000313" key="1">
    <source>
        <dbReference type="EMBL" id="VFU63663.1"/>
    </source>
</evidence>
<protein>
    <submittedName>
        <fullName evidence="1">Uncharacterized protein</fullName>
    </submittedName>
</protein>
<reference evidence="1" key="1">
    <citation type="submission" date="2019-03" db="EMBL/GenBank/DDBJ databases">
        <authorList>
            <person name="Mank J."/>
            <person name="Almeida P."/>
        </authorList>
    </citation>
    <scope>NUCLEOTIDE SEQUENCE</scope>
    <source>
        <strain evidence="1">78183</strain>
    </source>
</reference>
<accession>A0A6N2N9G5</accession>
<gene>
    <name evidence="1" type="ORF">SVIM_LOCUS485414</name>
</gene>